<feature type="region of interest" description="Disordered" evidence="1">
    <location>
        <begin position="1"/>
        <end position="36"/>
    </location>
</feature>
<gene>
    <name evidence="2" type="ORF">C8Q71DRAFT_415032</name>
</gene>
<comment type="caution">
    <text evidence="2">The sequence shown here is derived from an EMBL/GenBank/DDBJ whole genome shotgun (WGS) entry which is preliminary data.</text>
</comment>
<evidence type="ECO:0000313" key="2">
    <source>
        <dbReference type="EMBL" id="KAH9840600.1"/>
    </source>
</evidence>
<dbReference type="GeneID" id="71999149"/>
<keyword evidence="3" id="KW-1185">Reference proteome</keyword>
<accession>A0ABQ8KQ11</accession>
<proteinExistence type="predicted"/>
<dbReference type="Proteomes" id="UP000814176">
    <property type="component" value="Unassembled WGS sequence"/>
</dbReference>
<dbReference type="RefSeq" id="XP_047782066.1">
    <property type="nucleotide sequence ID" value="XM_047918417.1"/>
</dbReference>
<feature type="region of interest" description="Disordered" evidence="1">
    <location>
        <begin position="462"/>
        <end position="482"/>
    </location>
</feature>
<reference evidence="2 3" key="1">
    <citation type="journal article" date="2021" name="Environ. Microbiol.">
        <title>Gene family expansions and transcriptome signatures uncover fungal adaptations to wood decay.</title>
        <authorList>
            <person name="Hage H."/>
            <person name="Miyauchi S."/>
            <person name="Viragh M."/>
            <person name="Drula E."/>
            <person name="Min B."/>
            <person name="Chaduli D."/>
            <person name="Navarro D."/>
            <person name="Favel A."/>
            <person name="Norest M."/>
            <person name="Lesage-Meessen L."/>
            <person name="Balint B."/>
            <person name="Merenyi Z."/>
            <person name="de Eugenio L."/>
            <person name="Morin E."/>
            <person name="Martinez A.T."/>
            <person name="Baldrian P."/>
            <person name="Stursova M."/>
            <person name="Martinez M.J."/>
            <person name="Novotny C."/>
            <person name="Magnuson J.K."/>
            <person name="Spatafora J.W."/>
            <person name="Maurice S."/>
            <person name="Pangilinan J."/>
            <person name="Andreopoulos W."/>
            <person name="LaButti K."/>
            <person name="Hundley H."/>
            <person name="Na H."/>
            <person name="Kuo A."/>
            <person name="Barry K."/>
            <person name="Lipzen A."/>
            <person name="Henrissat B."/>
            <person name="Riley R."/>
            <person name="Ahrendt S."/>
            <person name="Nagy L.G."/>
            <person name="Grigoriev I.V."/>
            <person name="Martin F."/>
            <person name="Rosso M.N."/>
        </authorList>
    </citation>
    <scope>NUCLEOTIDE SEQUENCE [LARGE SCALE GENOMIC DNA]</scope>
    <source>
        <strain evidence="2 3">CIRM-BRFM 1785</strain>
    </source>
</reference>
<evidence type="ECO:0000256" key="1">
    <source>
        <dbReference type="SAM" id="MobiDB-lite"/>
    </source>
</evidence>
<sequence length="482" mass="50707">MTKAADGAIENPPGTAAPSSSLEPPPSQRRAGQEMTHATHPTTLASTLAAGGKVRAGNSASAARDALLVRSDRPIHRAKTKPPRCYSRCPRIRGAGRAGNPTFPRPQCPACAAGFAGARPRSGAGRGPWRVVVRGAISGCVRLVPSEFRGRSVRISLAFFVNSLSPFARDTTALVSATLFPPSSVSYFPARTKRSVVPHCSNAIVVPFVRYARPWPGTCHPSRRRGRPAPTGAPSQCTTATIPPARRALRPARLCNVRSAAGVRTLPQYHAPTSNAGRASNDHHSRSISGRFPITTVHLASGCASPGRILVFRKSIVDLIARPPPTDRPASRAGGARSLSVKVTYVRASLEFRYRRSTPTPTGPDPDRRDRQPQLNASRLRAGEARTGLAIDGGDRASCCGDAGLAGLAVGMAPRPVLGAAGPRARDDWGKLRSPSFELRCAPLFEIGANVGKSAGKACSGAWASGRDASRGSDCLESESVD</sequence>
<protein>
    <submittedName>
        <fullName evidence="2">Uncharacterized protein</fullName>
    </submittedName>
</protein>
<feature type="region of interest" description="Disordered" evidence="1">
    <location>
        <begin position="353"/>
        <end position="383"/>
    </location>
</feature>
<evidence type="ECO:0000313" key="3">
    <source>
        <dbReference type="Proteomes" id="UP000814176"/>
    </source>
</evidence>
<name>A0ABQ8KQ11_9APHY</name>
<organism evidence="2 3">
    <name type="scientific">Rhodofomes roseus</name>
    <dbReference type="NCBI Taxonomy" id="34475"/>
    <lineage>
        <taxon>Eukaryota</taxon>
        <taxon>Fungi</taxon>
        <taxon>Dikarya</taxon>
        <taxon>Basidiomycota</taxon>
        <taxon>Agaricomycotina</taxon>
        <taxon>Agaricomycetes</taxon>
        <taxon>Polyporales</taxon>
        <taxon>Rhodofomes</taxon>
    </lineage>
</organism>
<dbReference type="EMBL" id="JADCUA010000004">
    <property type="protein sequence ID" value="KAH9840600.1"/>
    <property type="molecule type" value="Genomic_DNA"/>
</dbReference>